<dbReference type="OrthoDB" id="9760715at2"/>
<gene>
    <name evidence="1" type="ORF">SAMN04488541_10793</name>
</gene>
<protein>
    <submittedName>
        <fullName evidence="1">Uncharacterized protein</fullName>
    </submittedName>
</protein>
<dbReference type="Proteomes" id="UP000199513">
    <property type="component" value="Unassembled WGS sequence"/>
</dbReference>
<dbReference type="EMBL" id="FONY01000079">
    <property type="protein sequence ID" value="SFF60615.1"/>
    <property type="molecule type" value="Genomic_DNA"/>
</dbReference>
<evidence type="ECO:0000313" key="1">
    <source>
        <dbReference type="EMBL" id="SFF60615.1"/>
    </source>
</evidence>
<reference evidence="1 2" key="1">
    <citation type="submission" date="2016-10" db="EMBL/GenBank/DDBJ databases">
        <authorList>
            <person name="de Groot N.N."/>
        </authorList>
    </citation>
    <scope>NUCLEOTIDE SEQUENCE [LARGE SCALE GENOMIC DNA]</scope>
    <source>
        <strain>GEY</strain>
        <strain evidence="2">DSM 9560</strain>
    </source>
</reference>
<accession>A0A1I2K0E8</accession>
<name>A0A1I2K0E8_9BACT</name>
<proteinExistence type="predicted"/>
<dbReference type="AlphaFoldDB" id="A0A1I2K0E8"/>
<sequence length="441" mass="51008">MLTLDNFEETINREILNRGRQYFLSQSVVHLEEIADNHWQAEVDKLIDEGNAFAQKGKFAEAMLIGQLVVSELIEVIGDSDDSSGSLGGTIDGAIELLADIGASEEVSFSLKVQLFDFLEKEAMKKSYYDYGDFGHGLLDVAQDVAMQIGETARFIKLTDRIPPLFSGFSFDFYKEELLVRKIAILEKLGQTEEIQHLINANMDLVSLRKQTVQQAIDKKDYAKAKQLIQEGIQIAESKKHPGTVAGWEKELLAIAVLEKDLATVHFYTKKFAFERGNLDVNYYRQWKGTFSEKEWEEELQKIIIGVYKEAEANENNKRNIWFNAKDFTFDKLAPIFIEEQMWDRLLELTKHTASFNTLHRVHEHLVKRYPKEVLDMYMPIPRKKSIDLNGRREYQDFTRLLQRLKKDIPDGKQEIDNLVTELKVKYAKRPAMIEELNNIK</sequence>
<evidence type="ECO:0000313" key="2">
    <source>
        <dbReference type="Proteomes" id="UP000199513"/>
    </source>
</evidence>
<keyword evidence="2" id="KW-1185">Reference proteome</keyword>
<organism evidence="1 2">
    <name type="scientific">Thermoflexibacter ruber</name>
    <dbReference type="NCBI Taxonomy" id="1003"/>
    <lineage>
        <taxon>Bacteria</taxon>
        <taxon>Pseudomonadati</taxon>
        <taxon>Bacteroidota</taxon>
        <taxon>Cytophagia</taxon>
        <taxon>Cytophagales</taxon>
        <taxon>Thermoflexibacteraceae</taxon>
        <taxon>Thermoflexibacter</taxon>
    </lineage>
</organism>
<dbReference type="RefSeq" id="WP_091549528.1">
    <property type="nucleotide sequence ID" value="NZ_FONY01000079.1"/>
</dbReference>
<dbReference type="STRING" id="1003.SAMN04488541_10793"/>